<dbReference type="Pfam" id="PF00638">
    <property type="entry name" value="Ran_BP1"/>
    <property type="match status" value="2"/>
</dbReference>
<feature type="domain" description="RanBD1" evidence="6">
    <location>
        <begin position="1333"/>
        <end position="1468"/>
    </location>
</feature>
<reference evidence="7" key="5">
    <citation type="submission" date="2025-09" db="UniProtKB">
        <authorList>
            <consortium name="Ensembl"/>
        </authorList>
    </citation>
    <scope>IDENTIFICATION</scope>
</reference>
<feature type="region of interest" description="Disordered" evidence="5">
    <location>
        <begin position="1213"/>
        <end position="1248"/>
    </location>
</feature>
<dbReference type="InParanoid" id="A0A671EFQ4"/>
<dbReference type="SMART" id="SM00028">
    <property type="entry name" value="TPR"/>
    <property type="match status" value="1"/>
</dbReference>
<evidence type="ECO:0000313" key="8">
    <source>
        <dbReference type="Proteomes" id="UP000472240"/>
    </source>
</evidence>
<reference evidence="7 8" key="1">
    <citation type="journal article" date="2015" name="Annu Rev Anim Biosci">
        <title>The Genome 10K Project: a way forward.</title>
        <authorList>
            <person name="Koepfli K.P."/>
            <person name="Paten B."/>
            <person name="O'Brien S.J."/>
            <person name="Koepfli K.P."/>
            <person name="Paten B."/>
            <person name="Antunes A."/>
            <person name="Belov K."/>
            <person name="Bustamante C."/>
            <person name="Castoe T.A."/>
            <person name="Clawson H."/>
            <person name="Crawford A.J."/>
            <person name="Diekhans M."/>
            <person name="Distel D."/>
            <person name="Durbin R."/>
            <person name="Earl D."/>
            <person name="Fujita M.K."/>
            <person name="Gamble T."/>
            <person name="Georges A."/>
            <person name="Gemmell N."/>
            <person name="Gilbert M.T."/>
            <person name="Graves J.M."/>
            <person name="Green R.E."/>
            <person name="Hickey G."/>
            <person name="Jarvis E.D."/>
            <person name="Johnson W."/>
            <person name="Komissarov A."/>
            <person name="Korf I."/>
            <person name="Kuhn R."/>
            <person name="Larkin D.M."/>
            <person name="Lewin H."/>
            <person name="Lopez J.V."/>
            <person name="Ma J."/>
            <person name="Marques-Bonet T."/>
            <person name="Miller W."/>
            <person name="Murphy R."/>
            <person name="Pevzner P."/>
            <person name="Shapiro B."/>
            <person name="Steiner C."/>
            <person name="Tamazian G."/>
            <person name="Venkatesh B."/>
            <person name="Wang J."/>
            <person name="Wayne R."/>
            <person name="Wiley E."/>
            <person name="Yang H."/>
            <person name="Zhang G."/>
            <person name="Haussler D."/>
            <person name="Ryder O."/>
            <person name="O'Brien S.J."/>
        </authorList>
    </citation>
    <scope>NUCLEOTIDE SEQUENCE</scope>
</reference>
<feature type="repeat" description="TPR" evidence="4">
    <location>
        <begin position="60"/>
        <end position="93"/>
    </location>
</feature>
<dbReference type="PROSITE" id="PS50196">
    <property type="entry name" value="RANBD1"/>
    <property type="match status" value="2"/>
</dbReference>
<feature type="region of interest" description="Disordered" evidence="5">
    <location>
        <begin position="1583"/>
        <end position="1640"/>
    </location>
</feature>
<accession>A0A671EFQ4</accession>
<evidence type="ECO:0000256" key="4">
    <source>
        <dbReference type="PROSITE-ProRule" id="PRU00339"/>
    </source>
</evidence>
<name>A0A671EFQ4_RHIFE</name>
<dbReference type="FunCoup" id="A0A671EFQ4">
    <property type="interactions" value="3846"/>
</dbReference>
<dbReference type="Proteomes" id="UP000472240">
    <property type="component" value="Chromosome 13"/>
</dbReference>
<dbReference type="Ensembl" id="ENSRFET00010011523.1">
    <property type="protein sequence ID" value="ENSRFEP00010010543.1"/>
    <property type="gene ID" value="ENSRFEG00010007140.1"/>
</dbReference>
<evidence type="ECO:0000256" key="1">
    <source>
        <dbReference type="ARBA" id="ARBA00022553"/>
    </source>
</evidence>
<feature type="domain" description="RanBD1" evidence="6">
    <location>
        <begin position="1036"/>
        <end position="1172"/>
    </location>
</feature>
<dbReference type="InterPro" id="IPR045255">
    <property type="entry name" value="RanBP1-like"/>
</dbReference>
<sequence length="1640" mass="184794">MRRSKAEVERYIASVQGLAPSPREKSMKGFYFAKLYYEAKEYDLAKKYISTYINVQERDPKAHRFLGLLYEAEENIDKAVECYKRSVDLNPTQKDLVLKIAELLCKNDVTDGRAKCWVERAAKLFPGSPAVYRLKEQLLDCKGEDGWNKLFDLIQSELHARPDDVYVNIRLVELYRSNKRLKDAVAHCHEAERNIALRSSLEWNSCVVQTLKEYLESLQCLESDNCNWQTTNNDLLLAYANLMFLTLSTRDVQESRELLESFDSTLQSVKSCVGGNDELSATFLEIRGHFYMHAGSLLLKMGQYSDVQWRALSELAALCYLIAFQVPRPKIKLMKGEGGQNLLDSMAYDRLSQSGHMLLNLSREKQDFLKEVVESFANKSGQSALYDALFSSQSPKDNSFLGSDDIGNIDVQVPELGDLARYGIGAIRAHNGNLQHLTWLGLQWTSLPALPAIRKWLKQLFHHLPQETSRLETNAPESICILDLEVFLLGVICTSHLQLKEKCSSHYNFYQPLCLPLPVCKQLCTERQKSWWDAVCNLIHRKAIPGTSAKLRLLVQRDINTLRGQGKHGLQPALLIYWAQYLQKTGNGLNSFYDQREYIGRSVHYWKKVLPLLEMIKKKSSIPEPIDPLFKHFHSADIQASEIGEYEEEAHITYAILDAVNGNTEDAMTAFESIKNVVSYWNLALIFHRKAEDIENDALSPEEQEECKNYLRKTRDYLIKILDDSDSDFSVRKLPVPLETVKEMFSSVMQELDDYSEGGPLYKNGSLQNADSEIKHSTPSPTKYSLSPSKSYKYSPKTPPRWAEDQNSLLKTIYQQVEAIKKEMQEWKRNSSNSGSPHRWPTECYGPDSVPDGYQGSQSFHGVPLTVATTGPPVYYSQSPAYNSQCLLRPAADVTPTKDSSDTDSKSTTEGFNFSIPVFANGFKFGIQEPGNQEEKSEKSLENDAGFQAQDVSSQKNDNGVIFGQTGNTFTFADLAKSASGEGFQFGKKDPNFKGFSGAGEKLFSLQSGKVADKADTSDLEKDDDAYKTEDSDDIHFEPVVQMPEKVELVTGEEDEKVLYSQRVKLFRFDAEISQWKERGLGNLKILKNEVNGKLRMLMRREQVLKVCANHWITTTMNLKPLSGSDRAWMWLASDFSDGDAKLEQLAAKFKTPELAEEFKQKFEECQRLLLDIPLQTPHKLVDTGRAAKLIQRAEEMKSGLKDFKTFLTNDQTKVTEEESKSSEAGATSASDTTTKPNPENTGPTLEWDNYDLREDALDDSVSSSSVQASPLASSPVRKNLFRFGESTTGFNFSFKSALSPSKSPAKLNQSGTSVGTDEESDVTQEEERDGQYFEPVVPLPDLVEVSSGEENEQVVFSHRAKLYRYDKDVGQWKERGIGDIKLQNYDNKQVRIVMRRDQVLKLCANHRITPDMTLQNMKGTERVWVWTACDFADGERKVEHLAVRFKLQDVADSFKKIFDEAKIAQEKDSLITPHVSLSTTSRESPCGKIAVAVLEETTRERTDLLQADDIANAASEVGEMSSTSETTTKAVVSPPKFVFGSESVKSIFGSEKSKPFAFGNSSATGSLFGFSFNVPLKNNNTETSSVVRSGSEREMEPNNCEESKDSDTKQSSDGKVRNISASFPKEEFSTNHMFKTAEK</sequence>
<dbReference type="PROSITE" id="PS50005">
    <property type="entry name" value="TPR"/>
    <property type="match status" value="1"/>
</dbReference>
<dbReference type="InterPro" id="IPR000156">
    <property type="entry name" value="Ran_bind_dom"/>
</dbReference>
<reference evidence="8" key="3">
    <citation type="submission" date="2018-12" db="EMBL/GenBank/DDBJ databases">
        <title>G10K-VGP greater horseshoe bat female genome, primary haplotype.</title>
        <authorList>
            <person name="Teeling E."/>
            <person name="Myers G."/>
            <person name="Vernes S."/>
            <person name="Pippel M."/>
            <person name="Winkler S."/>
            <person name="Fedrigo O."/>
            <person name="Rhie A."/>
            <person name="Koren S."/>
            <person name="Phillippy A."/>
            <person name="Lewin H."/>
            <person name="Damas J."/>
            <person name="Howe K."/>
            <person name="Mountcastle J."/>
            <person name="Jarvis E.D."/>
        </authorList>
    </citation>
    <scope>NUCLEOTIDE SEQUENCE [LARGE SCALE GENOMIC DNA]</scope>
</reference>
<keyword evidence="8" id="KW-1185">Reference proteome</keyword>
<evidence type="ECO:0000256" key="2">
    <source>
        <dbReference type="ARBA" id="ARBA00022737"/>
    </source>
</evidence>
<dbReference type="GO" id="GO:0006607">
    <property type="term" value="P:NLS-bearing protein import into nucleus"/>
    <property type="evidence" value="ECO:0007669"/>
    <property type="project" value="TreeGrafter"/>
</dbReference>
<dbReference type="GO" id="GO:0005096">
    <property type="term" value="F:GTPase activator activity"/>
    <property type="evidence" value="ECO:0007669"/>
    <property type="project" value="TreeGrafter"/>
</dbReference>
<protein>
    <recommendedName>
        <fullName evidence="6">RanBD1 domain-containing protein</fullName>
    </recommendedName>
</protein>
<feature type="region of interest" description="Disordered" evidence="5">
    <location>
        <begin position="1297"/>
        <end position="1331"/>
    </location>
</feature>
<dbReference type="OMA" id="REETHED"/>
<reference evidence="7" key="4">
    <citation type="submission" date="2025-08" db="UniProtKB">
        <authorList>
            <consortium name="Ensembl"/>
        </authorList>
    </citation>
    <scope>IDENTIFICATION</scope>
</reference>
<dbReference type="InterPro" id="IPR011990">
    <property type="entry name" value="TPR-like_helical_dom_sf"/>
</dbReference>
<dbReference type="GeneTree" id="ENSGT00940000164065"/>
<dbReference type="PANTHER" id="PTHR23138:SF87">
    <property type="entry name" value="E3 SUMO-PROTEIN LIGASE RANBP2"/>
    <property type="match status" value="1"/>
</dbReference>
<dbReference type="PANTHER" id="PTHR23138">
    <property type="entry name" value="RAN BINDING PROTEIN"/>
    <property type="match status" value="1"/>
</dbReference>
<proteinExistence type="predicted"/>
<dbReference type="InterPro" id="IPR019734">
    <property type="entry name" value="TPR_rpt"/>
</dbReference>
<feature type="region of interest" description="Disordered" evidence="5">
    <location>
        <begin position="759"/>
        <end position="803"/>
    </location>
</feature>
<feature type="compositionally biased region" description="Basic and acidic residues" evidence="5">
    <location>
        <begin position="1591"/>
        <end position="1617"/>
    </location>
</feature>
<feature type="compositionally biased region" description="Low complexity" evidence="5">
    <location>
        <begin position="777"/>
        <end position="796"/>
    </location>
</feature>
<dbReference type="GO" id="GO:0005737">
    <property type="term" value="C:cytoplasm"/>
    <property type="evidence" value="ECO:0007669"/>
    <property type="project" value="TreeGrafter"/>
</dbReference>
<dbReference type="FunFam" id="1.25.40.10:FF:000114">
    <property type="entry name" value="E3 SUMO-protein ligase RanBP2 isoform X1"/>
    <property type="match status" value="1"/>
</dbReference>
<keyword evidence="3 4" id="KW-0802">TPR repeat</keyword>
<dbReference type="InterPro" id="IPR011993">
    <property type="entry name" value="PH-like_dom_sf"/>
</dbReference>
<reference evidence="7 8" key="2">
    <citation type="journal article" date="2018" name="Annu Rev Anim Biosci">
        <title>Bat Biology, Genomes, and the Bat1K Project: To Generate Chromosome-Level Genomes for All Living Bat Species.</title>
        <authorList>
            <person name="Teeling E.C."/>
            <person name="Vernes S.C."/>
            <person name="Davalos L.M."/>
            <person name="Ray D.A."/>
            <person name="Gilbert M.T.P."/>
            <person name="Myers E."/>
        </authorList>
    </citation>
    <scope>NUCLEOTIDE SEQUENCE</scope>
</reference>
<dbReference type="CDD" id="cd13177">
    <property type="entry name" value="RanBD2_RanBP2-like"/>
    <property type="match status" value="1"/>
</dbReference>
<dbReference type="Gene3D" id="1.25.40.10">
    <property type="entry name" value="Tetratricopeptide repeat domain"/>
    <property type="match status" value="1"/>
</dbReference>
<dbReference type="SUPFAM" id="SSF50729">
    <property type="entry name" value="PH domain-like"/>
    <property type="match status" value="2"/>
</dbReference>
<feature type="compositionally biased region" description="Basic and acidic residues" evidence="5">
    <location>
        <begin position="1625"/>
        <end position="1640"/>
    </location>
</feature>
<keyword evidence="2" id="KW-0677">Repeat</keyword>
<dbReference type="SUPFAM" id="SSF48452">
    <property type="entry name" value="TPR-like"/>
    <property type="match status" value="1"/>
</dbReference>
<feature type="compositionally biased region" description="Acidic residues" evidence="5">
    <location>
        <begin position="1317"/>
        <end position="1329"/>
    </location>
</feature>
<dbReference type="GO" id="GO:0005643">
    <property type="term" value="C:nuclear pore"/>
    <property type="evidence" value="ECO:0007669"/>
    <property type="project" value="TreeGrafter"/>
</dbReference>
<dbReference type="CDD" id="cd14685">
    <property type="entry name" value="RanBD3_RanBP2-like"/>
    <property type="match status" value="1"/>
</dbReference>
<dbReference type="SMART" id="SM00160">
    <property type="entry name" value="RanBD"/>
    <property type="match status" value="2"/>
</dbReference>
<keyword evidence="1" id="KW-0597">Phosphoprotein</keyword>
<organism evidence="7 8">
    <name type="scientific">Rhinolophus ferrumequinum</name>
    <name type="common">Greater horseshoe bat</name>
    <dbReference type="NCBI Taxonomy" id="59479"/>
    <lineage>
        <taxon>Eukaryota</taxon>
        <taxon>Metazoa</taxon>
        <taxon>Chordata</taxon>
        <taxon>Craniata</taxon>
        <taxon>Vertebrata</taxon>
        <taxon>Euteleostomi</taxon>
        <taxon>Mammalia</taxon>
        <taxon>Eutheria</taxon>
        <taxon>Laurasiatheria</taxon>
        <taxon>Chiroptera</taxon>
        <taxon>Yinpterochiroptera</taxon>
        <taxon>Rhinolophoidea</taxon>
        <taxon>Rhinolophidae</taxon>
        <taxon>Rhinolophinae</taxon>
        <taxon>Rhinolophus</taxon>
    </lineage>
</organism>
<dbReference type="FunFam" id="2.30.29.30:FF:000018">
    <property type="entry name" value="E3 SUMO-protein ligase RanBP2"/>
    <property type="match status" value="2"/>
</dbReference>
<evidence type="ECO:0000313" key="7">
    <source>
        <dbReference type="Ensembl" id="ENSRFEP00010010543.1"/>
    </source>
</evidence>
<feature type="compositionally biased region" description="Polar residues" evidence="5">
    <location>
        <begin position="1225"/>
        <end position="1244"/>
    </location>
</feature>
<evidence type="ECO:0000256" key="3">
    <source>
        <dbReference type="ARBA" id="ARBA00022803"/>
    </source>
</evidence>
<dbReference type="Gene3D" id="2.30.29.30">
    <property type="entry name" value="Pleckstrin-homology domain (PH domain)/Phosphotyrosine-binding domain (PTB)"/>
    <property type="match status" value="2"/>
</dbReference>
<evidence type="ECO:0000256" key="5">
    <source>
        <dbReference type="SAM" id="MobiDB-lite"/>
    </source>
</evidence>
<evidence type="ECO:0000259" key="6">
    <source>
        <dbReference type="PROSITE" id="PS50196"/>
    </source>
</evidence>
<feature type="compositionally biased region" description="Low complexity" evidence="5">
    <location>
        <begin position="1297"/>
        <end position="1308"/>
    </location>
</feature>